<dbReference type="InterPro" id="IPR016039">
    <property type="entry name" value="Thiolase-like"/>
</dbReference>
<dbReference type="EMBL" id="JAGINP010000013">
    <property type="protein sequence ID" value="MBP2293838.1"/>
    <property type="molecule type" value="Genomic_DNA"/>
</dbReference>
<gene>
    <name evidence="1" type="ORF">J2851_003623</name>
</gene>
<reference evidence="1 2" key="1">
    <citation type="submission" date="2021-03" db="EMBL/GenBank/DDBJ databases">
        <title>Genomic Encyclopedia of Type Strains, Phase III (KMG-III): the genomes of soil and plant-associated and newly described type strains.</title>
        <authorList>
            <person name="Whitman W."/>
        </authorList>
    </citation>
    <scope>NUCLEOTIDE SEQUENCE [LARGE SCALE GENOMIC DNA]</scope>
    <source>
        <strain evidence="1 2">IMMIB AFH-6</strain>
    </source>
</reference>
<dbReference type="SUPFAM" id="SSF53901">
    <property type="entry name" value="Thiolase-like"/>
    <property type="match status" value="1"/>
</dbReference>
<evidence type="ECO:0000313" key="1">
    <source>
        <dbReference type="EMBL" id="MBP2293838.1"/>
    </source>
</evidence>
<accession>A0ABS4SMP5</accession>
<protein>
    <submittedName>
        <fullName evidence="1">3-oxoacyl-(Acyl-carrier-protein) synthase</fullName>
    </submittedName>
</protein>
<evidence type="ECO:0000313" key="2">
    <source>
        <dbReference type="Proteomes" id="UP000781958"/>
    </source>
</evidence>
<sequence length="33" mass="3631">MPHRAKQRRIRHVLSNSFGFGGTNAALVFAPPP</sequence>
<dbReference type="Gene3D" id="3.40.47.10">
    <property type="match status" value="1"/>
</dbReference>
<proteinExistence type="predicted"/>
<organism evidence="1 2">
    <name type="scientific">Azospirillum rugosum</name>
    <dbReference type="NCBI Taxonomy" id="416170"/>
    <lineage>
        <taxon>Bacteria</taxon>
        <taxon>Pseudomonadati</taxon>
        <taxon>Pseudomonadota</taxon>
        <taxon>Alphaproteobacteria</taxon>
        <taxon>Rhodospirillales</taxon>
        <taxon>Azospirillaceae</taxon>
        <taxon>Azospirillum</taxon>
    </lineage>
</organism>
<name>A0ABS4SMP5_9PROT</name>
<comment type="caution">
    <text evidence="1">The sequence shown here is derived from an EMBL/GenBank/DDBJ whole genome shotgun (WGS) entry which is preliminary data.</text>
</comment>
<keyword evidence="2" id="KW-1185">Reference proteome</keyword>
<dbReference type="Proteomes" id="UP000781958">
    <property type="component" value="Unassembled WGS sequence"/>
</dbReference>